<dbReference type="Gene3D" id="3.30.565.10">
    <property type="entry name" value="Histidine kinase-like ATPase, C-terminal domain"/>
    <property type="match status" value="1"/>
</dbReference>
<comment type="catalytic activity">
    <reaction evidence="1">
        <text>ATP + protein L-histidine = ADP + protein N-phospho-L-histidine.</text>
        <dbReference type="EC" id="2.7.13.3"/>
    </reaction>
</comment>
<dbReference type="InterPro" id="IPR005467">
    <property type="entry name" value="His_kinase_dom"/>
</dbReference>
<accession>A0A0H3A6X3</accession>
<evidence type="ECO:0000256" key="4">
    <source>
        <dbReference type="ARBA" id="ARBA00022500"/>
    </source>
</evidence>
<comment type="function">
    <text evidence="11">Involved in the transmission of sensory signals from the chemoreceptors to the flagellar motors. CheA is autophosphorylated; it can transfer its phosphate group to either CheB or CheY.</text>
</comment>
<dbReference type="InterPro" id="IPR036890">
    <property type="entry name" value="HATPase_C_sf"/>
</dbReference>
<dbReference type="InterPro" id="IPR003594">
    <property type="entry name" value="HATPase_dom"/>
</dbReference>
<dbReference type="FunFam" id="3.30.565.10:FF:000016">
    <property type="entry name" value="Chemotaxis protein CheA, putative"/>
    <property type="match status" value="1"/>
</dbReference>
<evidence type="ECO:0000256" key="1">
    <source>
        <dbReference type="ARBA" id="ARBA00000085"/>
    </source>
</evidence>
<dbReference type="Gene3D" id="2.30.30.40">
    <property type="entry name" value="SH3 Domains"/>
    <property type="match status" value="1"/>
</dbReference>
<dbReference type="KEGG" id="dvl:Dvul_1209"/>
<dbReference type="Gene3D" id="1.20.120.160">
    <property type="entry name" value="HPT domain"/>
    <property type="match status" value="1"/>
</dbReference>
<keyword evidence="7" id="KW-0547">Nucleotide-binding</keyword>
<sequence length="697" mass="75011">MIDRPAVMRLFGDEARELLIDMESLFLELEQTPDDRALVARVFRTMHTLKGSGAMFGYTEAARVAHALEDVFDRVRHGRLPLTSELLGLCLEAKDHLQTLLEGDPADVPVAVREASDALMLRIAAFEHDEADVDDGQAVHAAKPHDTGVPEHMTISGDATGEDEVCLWVRLTPAGDWMWRGLDPLRLLDSFRGYGPFEVVPVFADGGLEHVGEVPFPVRWEGVLTGRVSADVLRQDYAWLLDSENLSIMSLGKRSDCPPVRALLSAAVGGRVNDPSALMAAARAMEREDICNCMDVQSVASEVAQAAEASSSSIRVESAKLDRLVGFVGELVILQSRLSQLVRGVPDDAMREVAEGLERLAGSLRDSAMSMRMVPMGSTFHSFRRLVRDLAAQLGKKVLFEAEGGDTELDKTLIDQLRDPLLHLLRNAMDHGIEPPEVRLATGKPEEGVVRLGASHSGGEVHIYVSDDGAGVDLEKVRLRAVAMGLIPPETEPDTATLLALLYVPGFTTAPGVSEISGRGVGMDVVHSAIAALRGSLDMETTPGRGTTCHIRLPLTLAIIDGMRVLVGGDSYIVPLTMVEACLERFVDGAVRTVECIEYRGRLIPCVSLRLLLGVPGEQPGYERVIVAGKEGHEVGFAVDAVVGLQQAVIKGVGNLCRNVAWISGTTVDADGGISLILDVVQLIRFAVGSVGPEAHA</sequence>
<dbReference type="InterPro" id="IPR036097">
    <property type="entry name" value="HisK_dim/P_sf"/>
</dbReference>
<dbReference type="SUPFAM" id="SSF50341">
    <property type="entry name" value="CheW-like"/>
    <property type="match status" value="1"/>
</dbReference>
<dbReference type="Pfam" id="PF02895">
    <property type="entry name" value="H-kinase_dim"/>
    <property type="match status" value="1"/>
</dbReference>
<dbReference type="PROSITE" id="PS50894">
    <property type="entry name" value="HPT"/>
    <property type="match status" value="1"/>
</dbReference>
<evidence type="ECO:0000256" key="6">
    <source>
        <dbReference type="ARBA" id="ARBA00022679"/>
    </source>
</evidence>
<dbReference type="InterPro" id="IPR008207">
    <property type="entry name" value="Sig_transdc_His_kin_Hpt_dom"/>
</dbReference>
<evidence type="ECO:0000256" key="8">
    <source>
        <dbReference type="ARBA" id="ARBA00022777"/>
    </source>
</evidence>
<evidence type="ECO:0000313" key="17">
    <source>
        <dbReference type="Proteomes" id="UP000009173"/>
    </source>
</evidence>
<evidence type="ECO:0000256" key="2">
    <source>
        <dbReference type="ARBA" id="ARBA00012438"/>
    </source>
</evidence>
<dbReference type="AlphaFoldDB" id="A0A0H3A6X3"/>
<dbReference type="SUPFAM" id="SSF47384">
    <property type="entry name" value="Homodimeric domain of signal transducing histidine kinase"/>
    <property type="match status" value="1"/>
</dbReference>
<evidence type="ECO:0000256" key="3">
    <source>
        <dbReference type="ARBA" id="ARBA00021495"/>
    </source>
</evidence>
<dbReference type="Proteomes" id="UP000009173">
    <property type="component" value="Chromosome"/>
</dbReference>
<keyword evidence="10" id="KW-0902">Two-component regulatory system</keyword>
<dbReference type="InterPro" id="IPR036061">
    <property type="entry name" value="CheW-like_dom_sf"/>
</dbReference>
<dbReference type="PANTHER" id="PTHR43395">
    <property type="entry name" value="SENSOR HISTIDINE KINASE CHEA"/>
    <property type="match status" value="1"/>
</dbReference>
<dbReference type="Gene3D" id="1.10.287.560">
    <property type="entry name" value="Histidine kinase CheA-like, homodimeric domain"/>
    <property type="match status" value="1"/>
</dbReference>
<dbReference type="PROSITE" id="PS50851">
    <property type="entry name" value="CHEW"/>
    <property type="match status" value="1"/>
</dbReference>
<name>A0A0H3A6X3_NITV4</name>
<gene>
    <name evidence="16" type="ordered locus">Dvul_1209</name>
</gene>
<dbReference type="CDD" id="cd00088">
    <property type="entry name" value="HPT"/>
    <property type="match status" value="1"/>
</dbReference>
<dbReference type="GO" id="GO:0000155">
    <property type="term" value="F:phosphorelay sensor kinase activity"/>
    <property type="evidence" value="ECO:0007669"/>
    <property type="project" value="InterPro"/>
</dbReference>
<dbReference type="SMART" id="SM00260">
    <property type="entry name" value="CheW"/>
    <property type="match status" value="1"/>
</dbReference>
<dbReference type="EC" id="2.7.13.3" evidence="2"/>
<feature type="domain" description="HPt" evidence="15">
    <location>
        <begin position="1"/>
        <end position="104"/>
    </location>
</feature>
<dbReference type="SUPFAM" id="SSF55874">
    <property type="entry name" value="ATPase domain of HSP90 chaperone/DNA topoisomerase II/histidine kinase"/>
    <property type="match status" value="1"/>
</dbReference>
<dbReference type="HOGENOM" id="CLU_000650_3_6_7"/>
<evidence type="ECO:0000256" key="10">
    <source>
        <dbReference type="ARBA" id="ARBA00023012"/>
    </source>
</evidence>
<dbReference type="PANTHER" id="PTHR43395:SF10">
    <property type="entry name" value="CHEMOTAXIS PROTEIN CHEA"/>
    <property type="match status" value="1"/>
</dbReference>
<dbReference type="InterPro" id="IPR004105">
    <property type="entry name" value="CheA-like_dim"/>
</dbReference>
<dbReference type="InterPro" id="IPR037006">
    <property type="entry name" value="CheA-like_homodim_sf"/>
</dbReference>
<keyword evidence="9" id="KW-0067">ATP-binding</keyword>
<keyword evidence="5 12" id="KW-0597">Phosphoprotein</keyword>
<dbReference type="Pfam" id="PF01627">
    <property type="entry name" value="Hpt"/>
    <property type="match status" value="1"/>
</dbReference>
<evidence type="ECO:0000259" key="14">
    <source>
        <dbReference type="PROSITE" id="PS50851"/>
    </source>
</evidence>
<organism evidence="16 17">
    <name type="scientific">Nitratidesulfovibrio vulgaris (strain DP4)</name>
    <name type="common">Desulfovibrio vulgaris</name>
    <dbReference type="NCBI Taxonomy" id="391774"/>
    <lineage>
        <taxon>Bacteria</taxon>
        <taxon>Pseudomonadati</taxon>
        <taxon>Thermodesulfobacteriota</taxon>
        <taxon>Desulfovibrionia</taxon>
        <taxon>Desulfovibrionales</taxon>
        <taxon>Desulfovibrionaceae</taxon>
        <taxon>Nitratidesulfovibrio</taxon>
    </lineage>
</organism>
<dbReference type="InterPro" id="IPR002545">
    <property type="entry name" value="CheW-lke_dom"/>
</dbReference>
<dbReference type="Pfam" id="PF02518">
    <property type="entry name" value="HATPase_c"/>
    <property type="match status" value="1"/>
</dbReference>
<reference evidence="17" key="1">
    <citation type="journal article" date="2009" name="Environ. Microbiol.">
        <title>Contribution of mobile genetic elements to Desulfovibrio vulgaris genome plasticity.</title>
        <authorList>
            <person name="Walker C.B."/>
            <person name="Stolyar S."/>
            <person name="Chivian D."/>
            <person name="Pinel N."/>
            <person name="Gabster J.A."/>
            <person name="Dehal P.S."/>
            <person name="He Z."/>
            <person name="Yang Z.K."/>
            <person name="Yen H.C."/>
            <person name="Zhou J."/>
            <person name="Wall J.D."/>
            <person name="Hazen T.C."/>
            <person name="Arkin A.P."/>
            <person name="Stahl D.A."/>
        </authorList>
    </citation>
    <scope>NUCLEOTIDE SEQUENCE [LARGE SCALE GENOMIC DNA]</scope>
    <source>
        <strain evidence="17">DP4</strain>
    </source>
</reference>
<evidence type="ECO:0000256" key="7">
    <source>
        <dbReference type="ARBA" id="ARBA00022741"/>
    </source>
</evidence>
<proteinExistence type="predicted"/>
<dbReference type="PRINTS" id="PR00344">
    <property type="entry name" value="BCTRLSENSOR"/>
</dbReference>
<dbReference type="PROSITE" id="PS50109">
    <property type="entry name" value="HIS_KIN"/>
    <property type="match status" value="1"/>
</dbReference>
<evidence type="ECO:0000256" key="12">
    <source>
        <dbReference type="PROSITE-ProRule" id="PRU00110"/>
    </source>
</evidence>
<dbReference type="SMART" id="SM00387">
    <property type="entry name" value="HATPase_c"/>
    <property type="match status" value="1"/>
</dbReference>
<dbReference type="InterPro" id="IPR004358">
    <property type="entry name" value="Sig_transdc_His_kin-like_C"/>
</dbReference>
<evidence type="ECO:0000256" key="9">
    <source>
        <dbReference type="ARBA" id="ARBA00022840"/>
    </source>
</evidence>
<evidence type="ECO:0000256" key="5">
    <source>
        <dbReference type="ARBA" id="ARBA00022553"/>
    </source>
</evidence>
<dbReference type="Pfam" id="PF01584">
    <property type="entry name" value="CheW"/>
    <property type="match status" value="1"/>
</dbReference>
<evidence type="ECO:0000259" key="15">
    <source>
        <dbReference type="PROSITE" id="PS50894"/>
    </source>
</evidence>
<dbReference type="EMBL" id="CP000527">
    <property type="protein sequence ID" value="ABM28229.1"/>
    <property type="molecule type" value="Genomic_DNA"/>
</dbReference>
<dbReference type="SUPFAM" id="SSF47226">
    <property type="entry name" value="Histidine-containing phosphotransfer domain, HPT domain"/>
    <property type="match status" value="1"/>
</dbReference>
<evidence type="ECO:0000256" key="11">
    <source>
        <dbReference type="ARBA" id="ARBA00035100"/>
    </source>
</evidence>
<dbReference type="SMART" id="SM00073">
    <property type="entry name" value="HPT"/>
    <property type="match status" value="1"/>
</dbReference>
<feature type="domain" description="CheW-like" evidence="14">
    <location>
        <begin position="559"/>
        <end position="689"/>
    </location>
</feature>
<feature type="modified residue" description="Phosphohistidine" evidence="12">
    <location>
        <position position="47"/>
    </location>
</feature>
<evidence type="ECO:0000313" key="16">
    <source>
        <dbReference type="EMBL" id="ABM28229.1"/>
    </source>
</evidence>
<dbReference type="SMART" id="SM01231">
    <property type="entry name" value="H-kinase_dim"/>
    <property type="match status" value="1"/>
</dbReference>
<dbReference type="GO" id="GO:0006935">
    <property type="term" value="P:chemotaxis"/>
    <property type="evidence" value="ECO:0007669"/>
    <property type="project" value="UniProtKB-KW"/>
</dbReference>
<dbReference type="GO" id="GO:0005524">
    <property type="term" value="F:ATP binding"/>
    <property type="evidence" value="ECO:0007669"/>
    <property type="project" value="UniProtKB-KW"/>
</dbReference>
<protein>
    <recommendedName>
        <fullName evidence="3">Chemotaxis protein CheA</fullName>
        <ecNumber evidence="2">2.7.13.3</ecNumber>
    </recommendedName>
</protein>
<dbReference type="InterPro" id="IPR036641">
    <property type="entry name" value="HPT_dom_sf"/>
</dbReference>
<keyword evidence="4" id="KW-0145">Chemotaxis</keyword>
<dbReference type="RefSeq" id="WP_011792134.1">
    <property type="nucleotide sequence ID" value="NC_008751.1"/>
</dbReference>
<dbReference type="GO" id="GO:0005737">
    <property type="term" value="C:cytoplasm"/>
    <property type="evidence" value="ECO:0007669"/>
    <property type="project" value="InterPro"/>
</dbReference>
<feature type="domain" description="Histidine kinase" evidence="13">
    <location>
        <begin position="298"/>
        <end position="557"/>
    </location>
</feature>
<evidence type="ECO:0000259" key="13">
    <source>
        <dbReference type="PROSITE" id="PS50109"/>
    </source>
</evidence>
<keyword evidence="6" id="KW-0808">Transferase</keyword>
<keyword evidence="8 16" id="KW-0418">Kinase</keyword>
<dbReference type="InterPro" id="IPR051315">
    <property type="entry name" value="Bact_Chemotaxis_CheA"/>
</dbReference>